<dbReference type="GO" id="GO:0007165">
    <property type="term" value="P:signal transduction"/>
    <property type="evidence" value="ECO:0007669"/>
    <property type="project" value="InterPro"/>
</dbReference>
<dbReference type="PROSITE" id="PS50848">
    <property type="entry name" value="START"/>
    <property type="match status" value="1"/>
</dbReference>
<keyword evidence="2" id="KW-0597">Phosphoprotein</keyword>
<dbReference type="PANTHER" id="PTHR12659:SF7">
    <property type="entry name" value="CROSSVEINLESS C, ISOFORM C"/>
    <property type="match status" value="1"/>
</dbReference>
<feature type="compositionally biased region" description="Basic and acidic residues" evidence="3">
    <location>
        <begin position="425"/>
        <end position="439"/>
    </location>
</feature>
<name>A0A6P7F6B5_DIAVI</name>
<dbReference type="AlphaFoldDB" id="A0A6P7F6B5"/>
<dbReference type="SUPFAM" id="SSF55961">
    <property type="entry name" value="Bet v1-like"/>
    <property type="match status" value="1"/>
</dbReference>
<dbReference type="SMART" id="SM00324">
    <property type="entry name" value="RhoGAP"/>
    <property type="match status" value="1"/>
</dbReference>
<accession>A0A6P7F6B5</accession>
<dbReference type="PANTHER" id="PTHR12659">
    <property type="entry name" value="RHO-TYPE GTPASE ACTIVATING PROTEIN"/>
    <property type="match status" value="1"/>
</dbReference>
<evidence type="ECO:0000256" key="2">
    <source>
        <dbReference type="ARBA" id="ARBA00022553"/>
    </source>
</evidence>
<dbReference type="GO" id="GO:0005096">
    <property type="term" value="F:GTPase activator activity"/>
    <property type="evidence" value="ECO:0007669"/>
    <property type="project" value="UniProtKB-KW"/>
</dbReference>
<dbReference type="InterPro" id="IPR008936">
    <property type="entry name" value="Rho_GTPase_activation_prot"/>
</dbReference>
<feature type="compositionally biased region" description="Polar residues" evidence="3">
    <location>
        <begin position="351"/>
        <end position="373"/>
    </location>
</feature>
<dbReference type="PROSITE" id="PS50238">
    <property type="entry name" value="RHOGAP"/>
    <property type="match status" value="1"/>
</dbReference>
<dbReference type="Pfam" id="PF01852">
    <property type="entry name" value="START"/>
    <property type="match status" value="1"/>
</dbReference>
<dbReference type="InterPro" id="IPR000198">
    <property type="entry name" value="RhoGAP_dom"/>
</dbReference>
<dbReference type="SUPFAM" id="SSF47769">
    <property type="entry name" value="SAM/Pointed domain"/>
    <property type="match status" value="1"/>
</dbReference>
<organism evidence="6">
    <name type="scientific">Diabrotica virgifera virgifera</name>
    <name type="common">western corn rootworm</name>
    <dbReference type="NCBI Taxonomy" id="50390"/>
    <lineage>
        <taxon>Eukaryota</taxon>
        <taxon>Metazoa</taxon>
        <taxon>Ecdysozoa</taxon>
        <taxon>Arthropoda</taxon>
        <taxon>Hexapoda</taxon>
        <taxon>Insecta</taxon>
        <taxon>Pterygota</taxon>
        <taxon>Neoptera</taxon>
        <taxon>Endopterygota</taxon>
        <taxon>Coleoptera</taxon>
        <taxon>Polyphaga</taxon>
        <taxon>Cucujiformia</taxon>
        <taxon>Chrysomeloidea</taxon>
        <taxon>Chrysomelidae</taxon>
        <taxon>Galerucinae</taxon>
        <taxon>Diabroticina</taxon>
        <taxon>Diabroticites</taxon>
        <taxon>Diabrotica</taxon>
    </lineage>
</organism>
<dbReference type="GO" id="GO:0008289">
    <property type="term" value="F:lipid binding"/>
    <property type="evidence" value="ECO:0007669"/>
    <property type="project" value="InterPro"/>
</dbReference>
<evidence type="ECO:0000313" key="6">
    <source>
        <dbReference type="RefSeq" id="XP_028129298.1"/>
    </source>
</evidence>
<dbReference type="Gene3D" id="1.10.287.2070">
    <property type="match status" value="1"/>
</dbReference>
<gene>
    <name evidence="6" type="primary">LOC114325425</name>
</gene>
<evidence type="ECO:0000256" key="3">
    <source>
        <dbReference type="SAM" id="MobiDB-lite"/>
    </source>
</evidence>
<dbReference type="Gene3D" id="1.10.555.10">
    <property type="entry name" value="Rho GTPase activation protein"/>
    <property type="match status" value="1"/>
</dbReference>
<dbReference type="Gene3D" id="3.30.530.20">
    <property type="match status" value="1"/>
</dbReference>
<evidence type="ECO:0000259" key="5">
    <source>
        <dbReference type="PROSITE" id="PS50848"/>
    </source>
</evidence>
<dbReference type="OrthoDB" id="10003330at2759"/>
<proteinExistence type="predicted"/>
<dbReference type="InterPro" id="IPR013761">
    <property type="entry name" value="SAM/pointed_sf"/>
</dbReference>
<dbReference type="InParanoid" id="A0A6P7F6B5"/>
<dbReference type="InterPro" id="IPR002913">
    <property type="entry name" value="START_lipid-bd_dom"/>
</dbReference>
<reference evidence="6" key="1">
    <citation type="submission" date="2025-08" db="UniProtKB">
        <authorList>
            <consortium name="RefSeq"/>
        </authorList>
    </citation>
    <scope>IDENTIFICATION</scope>
    <source>
        <tissue evidence="6">Whole insect</tissue>
    </source>
</reference>
<feature type="compositionally biased region" description="Polar residues" evidence="3">
    <location>
        <begin position="404"/>
        <end position="422"/>
    </location>
</feature>
<evidence type="ECO:0000259" key="4">
    <source>
        <dbReference type="PROSITE" id="PS50238"/>
    </source>
</evidence>
<keyword evidence="1" id="KW-0343">GTPase activation</keyword>
<dbReference type="RefSeq" id="XP_028129298.1">
    <property type="nucleotide sequence ID" value="XM_028273497.1"/>
</dbReference>
<protein>
    <submittedName>
        <fullName evidence="6">Rho GTPase-activating protein 7-like</fullName>
    </submittedName>
</protein>
<dbReference type="InterPro" id="IPR023393">
    <property type="entry name" value="START-like_dom_sf"/>
</dbReference>
<dbReference type="GO" id="GO:0035023">
    <property type="term" value="P:regulation of Rho protein signal transduction"/>
    <property type="evidence" value="ECO:0007669"/>
    <property type="project" value="TreeGrafter"/>
</dbReference>
<dbReference type="Pfam" id="PF00620">
    <property type="entry name" value="RhoGAP"/>
    <property type="match status" value="1"/>
</dbReference>
<feature type="domain" description="START" evidence="5">
    <location>
        <begin position="783"/>
        <end position="970"/>
    </location>
</feature>
<evidence type="ECO:0000256" key="1">
    <source>
        <dbReference type="ARBA" id="ARBA00022468"/>
    </source>
</evidence>
<dbReference type="SUPFAM" id="SSF48350">
    <property type="entry name" value="GTPase activation domain, GAP"/>
    <property type="match status" value="1"/>
</dbReference>
<dbReference type="SMART" id="SM00234">
    <property type="entry name" value="START"/>
    <property type="match status" value="1"/>
</dbReference>
<sequence>MSCAEHYQDVLKYLEESQNEIAKVFEIPCKNEDFDKFEKKKEEEEETVREDNEIRLLIKLNEKIESDVTELLARNEFRQNEKYNDSIINENIVVPCNNSIINESIVVPCSLSNSFHKARCVLPLGRYRGSSKNQLIAENHRTVHHDVSTQTSPDSLSPSHTSLTWASDYSSSPCFTSASESDSDCFEEINSLSPSPSQLPTFVKNIERKTILGSKFSSTPVLKTKYDKIIYSSKYNSDVENIGYYRNVSSAEIEAAEACKWLRATGFPQYAQFYEDNQFPIDISTVSQDHPLLEEDVLLSLFRRLQILNSCAHLHQQKLVNTDDDSEEDEGCALSENWTYQIGTKRWSRTSYQPAPQYSSDNVPKQPPVTNKEASNRDVVVPRQPRAGTKESPAKRASIKQRQNHQTGFLVSQRTLVDTRTSLKPLKDSVKEPSRHNSDSEATPKTSRRPRTLSLDKTDTWSISSIKINRIPPRVPWLEGPDHELEVPEKDVEFEVKGPNIFQLCASQLQVLRKLALLKLTSHVEKYCPAHRTGWNWDLRKFLKKNKLPDYKDKNIFGVPLAITFRRSGKFLPAQIEEAMLWLEENASDQVGIFRKSGGKSRIQKLKNKIEANQRVDYSDQQCYDVADMLKLYFRELPEILLTGKLSETFILIFQYIPTYLRMESVICALLLLPEEHSQVLQAVLNFLLNIASKSEQNQMNEYNLALCWAPTLFDFSSIAKQYQQPAAGAPHPKELAENKAAQECLMFCLQHFHKLFKIPYYFINQCNSSEMKEIKPKLFTDIGDDKGGWREYLRECHSNLIKESKEKSRGWKEIPSLCQNSKISIFYKKVSDGLPLRFWKVSAELDAPPSEVTLRILRERHIWDPDLISAKIIAQLDNQTEIFQYVRKSVIPIPNEEYCLIRTWRSDLPRDSCTIVETSVEYPGTVKIPNTFRSIVLASRYIIEPCGSGKSRIIHFSRVDIMGRSPDWYHKNYGYLCGFFIGNLQTSFYQNTNGPESQV</sequence>
<feature type="domain" description="Rho-GAP" evidence="4">
    <location>
        <begin position="559"/>
        <end position="757"/>
    </location>
</feature>
<dbReference type="GO" id="GO:0030036">
    <property type="term" value="P:actin cytoskeleton organization"/>
    <property type="evidence" value="ECO:0007669"/>
    <property type="project" value="TreeGrafter"/>
</dbReference>
<feature type="region of interest" description="Disordered" evidence="3">
    <location>
        <begin position="351"/>
        <end position="456"/>
    </location>
</feature>